<evidence type="ECO:0000313" key="2">
    <source>
        <dbReference type="EMBL" id="KII63713.1"/>
    </source>
</evidence>
<dbReference type="Proteomes" id="UP000031668">
    <property type="component" value="Unassembled WGS sequence"/>
</dbReference>
<evidence type="ECO:0000313" key="3">
    <source>
        <dbReference type="Proteomes" id="UP000031668"/>
    </source>
</evidence>
<accession>A0A0C2IEK9</accession>
<dbReference type="EMBL" id="JWZT01004613">
    <property type="protein sequence ID" value="KII63713.1"/>
    <property type="molecule type" value="Genomic_DNA"/>
</dbReference>
<organism evidence="2 3">
    <name type="scientific">Thelohanellus kitauei</name>
    <name type="common">Myxosporean</name>
    <dbReference type="NCBI Taxonomy" id="669202"/>
    <lineage>
        <taxon>Eukaryota</taxon>
        <taxon>Metazoa</taxon>
        <taxon>Cnidaria</taxon>
        <taxon>Myxozoa</taxon>
        <taxon>Myxosporea</taxon>
        <taxon>Bivalvulida</taxon>
        <taxon>Platysporina</taxon>
        <taxon>Myxobolidae</taxon>
        <taxon>Thelohanellus</taxon>
    </lineage>
</organism>
<proteinExistence type="predicted"/>
<protein>
    <submittedName>
        <fullName evidence="2">Uncharacterized protein</fullName>
    </submittedName>
</protein>
<evidence type="ECO:0000256" key="1">
    <source>
        <dbReference type="SAM" id="Phobius"/>
    </source>
</evidence>
<reference evidence="2 3" key="1">
    <citation type="journal article" date="2014" name="Genome Biol. Evol.">
        <title>The genome of the myxosporean Thelohanellus kitauei shows adaptations to nutrient acquisition within its fish host.</title>
        <authorList>
            <person name="Yang Y."/>
            <person name="Xiong J."/>
            <person name="Zhou Z."/>
            <person name="Huo F."/>
            <person name="Miao W."/>
            <person name="Ran C."/>
            <person name="Liu Y."/>
            <person name="Zhang J."/>
            <person name="Feng J."/>
            <person name="Wang M."/>
            <person name="Wang M."/>
            <person name="Wang L."/>
            <person name="Yao B."/>
        </authorList>
    </citation>
    <scope>NUCLEOTIDE SEQUENCE [LARGE SCALE GENOMIC DNA]</scope>
    <source>
        <strain evidence="2">Wuqing</strain>
    </source>
</reference>
<feature type="transmembrane region" description="Helical" evidence="1">
    <location>
        <begin position="5"/>
        <end position="23"/>
    </location>
</feature>
<gene>
    <name evidence="2" type="ORF">RF11_00387</name>
</gene>
<keyword evidence="3" id="KW-1185">Reference proteome</keyword>
<feature type="transmembrane region" description="Helical" evidence="1">
    <location>
        <begin position="35"/>
        <end position="54"/>
    </location>
</feature>
<keyword evidence="1" id="KW-0812">Transmembrane</keyword>
<name>A0A0C2IEK9_THEKT</name>
<dbReference type="AlphaFoldDB" id="A0A0C2IEK9"/>
<sequence>MHAMIATSAEAVVIMILIFLVIPERDIEHTMIHESIITNIILKLCLVIIMDIGIRRKNIGDTVMLKDGSMMNTDDRMMNTDHRTTSTDDMTINVIIIVDTTMIARMDHRFHLVTFRIGIRDNEHILDGNFHRIGCIL</sequence>
<keyword evidence="1" id="KW-1133">Transmembrane helix</keyword>
<comment type="caution">
    <text evidence="2">The sequence shown here is derived from an EMBL/GenBank/DDBJ whole genome shotgun (WGS) entry which is preliminary data.</text>
</comment>
<keyword evidence="1" id="KW-0472">Membrane</keyword>